<gene>
    <name evidence="2" type="ORF">DdX_22449</name>
</gene>
<keyword evidence="3" id="KW-1185">Reference proteome</keyword>
<feature type="compositionally biased region" description="Polar residues" evidence="1">
    <location>
        <begin position="54"/>
        <end position="67"/>
    </location>
</feature>
<feature type="compositionally biased region" description="Basic and acidic residues" evidence="1">
    <location>
        <begin position="38"/>
        <end position="50"/>
    </location>
</feature>
<evidence type="ECO:0000256" key="1">
    <source>
        <dbReference type="SAM" id="MobiDB-lite"/>
    </source>
</evidence>
<dbReference type="EMBL" id="JAKKPZ010001189">
    <property type="protein sequence ID" value="KAI1690487.1"/>
    <property type="molecule type" value="Genomic_DNA"/>
</dbReference>
<feature type="region of interest" description="Disordered" evidence="1">
    <location>
        <begin position="1"/>
        <end position="85"/>
    </location>
</feature>
<feature type="compositionally biased region" description="Polar residues" evidence="1">
    <location>
        <begin position="7"/>
        <end position="17"/>
    </location>
</feature>
<protein>
    <submittedName>
        <fullName evidence="2">Uncharacterized protein</fullName>
    </submittedName>
</protein>
<proteinExistence type="predicted"/>
<evidence type="ECO:0000313" key="2">
    <source>
        <dbReference type="EMBL" id="KAI1690487.1"/>
    </source>
</evidence>
<evidence type="ECO:0000313" key="3">
    <source>
        <dbReference type="Proteomes" id="UP001201812"/>
    </source>
</evidence>
<dbReference type="Proteomes" id="UP001201812">
    <property type="component" value="Unassembled WGS sequence"/>
</dbReference>
<feature type="compositionally biased region" description="Basic residues" evidence="1">
    <location>
        <begin position="25"/>
        <end position="37"/>
    </location>
</feature>
<comment type="caution">
    <text evidence="2">The sequence shown here is derived from an EMBL/GenBank/DDBJ whole genome shotgun (WGS) entry which is preliminary data.</text>
</comment>
<name>A0AAD4MDK0_9BILA</name>
<accession>A0AAD4MDK0</accession>
<organism evidence="2 3">
    <name type="scientific">Ditylenchus destructor</name>
    <dbReference type="NCBI Taxonomy" id="166010"/>
    <lineage>
        <taxon>Eukaryota</taxon>
        <taxon>Metazoa</taxon>
        <taxon>Ecdysozoa</taxon>
        <taxon>Nematoda</taxon>
        <taxon>Chromadorea</taxon>
        <taxon>Rhabditida</taxon>
        <taxon>Tylenchina</taxon>
        <taxon>Tylenchomorpha</taxon>
        <taxon>Sphaerularioidea</taxon>
        <taxon>Anguinidae</taxon>
        <taxon>Anguininae</taxon>
        <taxon>Ditylenchus</taxon>
    </lineage>
</organism>
<dbReference type="AlphaFoldDB" id="A0AAD4MDK0"/>
<sequence length="85" mass="8910">MRCPFSTAISSQAENQTSPPASRATSHRARSANRRTGRAGDRGGRCEGGRGSRFSVTPASVPGSTVRQEPHGHGSAAPWPRNKPG</sequence>
<reference evidence="2" key="1">
    <citation type="submission" date="2022-01" db="EMBL/GenBank/DDBJ databases">
        <title>Genome Sequence Resource for Two Populations of Ditylenchus destructor, the Migratory Endoparasitic Phytonematode.</title>
        <authorList>
            <person name="Zhang H."/>
            <person name="Lin R."/>
            <person name="Xie B."/>
        </authorList>
    </citation>
    <scope>NUCLEOTIDE SEQUENCE</scope>
    <source>
        <strain evidence="2">BazhouSP</strain>
    </source>
</reference>